<accession>A0ABN8A1B5</accession>
<evidence type="ECO:0008006" key="3">
    <source>
        <dbReference type="Google" id="ProtNLM"/>
    </source>
</evidence>
<evidence type="ECO:0000313" key="2">
    <source>
        <dbReference type="Proteomes" id="UP000789423"/>
    </source>
</evidence>
<name>A0ABN8A1B5_9BACI</name>
<dbReference type="PANTHER" id="PTHR38433">
    <property type="match status" value="1"/>
</dbReference>
<organism evidence="1 2">
    <name type="scientific">Bacillus rhizoplanae</name>
    <dbReference type="NCBI Taxonomy" id="2880966"/>
    <lineage>
        <taxon>Bacteria</taxon>
        <taxon>Bacillati</taxon>
        <taxon>Bacillota</taxon>
        <taxon>Bacilli</taxon>
        <taxon>Bacillales</taxon>
        <taxon>Bacillaceae</taxon>
        <taxon>Bacillus</taxon>
    </lineage>
</organism>
<comment type="caution">
    <text evidence="1">The sequence shown here is derived from an EMBL/GenBank/DDBJ whole genome shotgun (WGS) entry which is preliminary data.</text>
</comment>
<dbReference type="RefSeq" id="WP_230575115.1">
    <property type="nucleotide sequence ID" value="NZ_CAKJTI010000009.1"/>
</dbReference>
<reference evidence="1 2" key="1">
    <citation type="submission" date="2021-10" db="EMBL/GenBank/DDBJ databases">
        <authorList>
            <person name="Criscuolo A."/>
        </authorList>
    </citation>
    <scope>NUCLEOTIDE SEQUENCE [LARGE SCALE GENOMIC DNA]</scope>
    <source>
        <strain evidence="2">CIP 111899</strain>
    </source>
</reference>
<protein>
    <recommendedName>
        <fullName evidence="3">DUF1641 domain-containing protein</fullName>
    </recommendedName>
</protein>
<sequence length="161" mass="17889">MAKEITMIQKTVLTEEQKKQHVSEELLQQVGENQEAIEETIHLLAQLQKAGLLDAAVSLLAAKEDVSKIAIEQLNREPVKNALNNMMGAGEALSSVDPEMTKQVTSSLVTGLQYATDELKKGRKTNVMDFFKVLRDPDINRAITFGFNFLKAFGQGLEKKK</sequence>
<dbReference type="PANTHER" id="PTHR38433:SF1">
    <property type="entry name" value="DUF1641 DOMAIN-CONTAINING PROTEIN"/>
    <property type="match status" value="1"/>
</dbReference>
<gene>
    <name evidence="1" type="ORF">BACCIP111899_02205</name>
</gene>
<evidence type="ECO:0000313" key="1">
    <source>
        <dbReference type="EMBL" id="CAG9613010.1"/>
    </source>
</evidence>
<dbReference type="EMBL" id="CAKJTI010000009">
    <property type="protein sequence ID" value="CAG9613010.1"/>
    <property type="molecule type" value="Genomic_DNA"/>
</dbReference>
<keyword evidence="2" id="KW-1185">Reference proteome</keyword>
<proteinExistence type="predicted"/>
<dbReference type="Pfam" id="PF07849">
    <property type="entry name" value="DUF1641"/>
    <property type="match status" value="1"/>
</dbReference>
<dbReference type="Proteomes" id="UP000789423">
    <property type="component" value="Unassembled WGS sequence"/>
</dbReference>
<dbReference type="InterPro" id="IPR012440">
    <property type="entry name" value="DUF1641"/>
</dbReference>